<evidence type="ECO:0000313" key="2">
    <source>
        <dbReference type="EMBL" id="KAH0769965.1"/>
    </source>
</evidence>
<dbReference type="Proteomes" id="UP000826656">
    <property type="component" value="Unassembled WGS sequence"/>
</dbReference>
<dbReference type="EMBL" id="JAIVGD010000011">
    <property type="protein sequence ID" value="KAH0769965.1"/>
    <property type="molecule type" value="Genomic_DNA"/>
</dbReference>
<proteinExistence type="predicted"/>
<sequence>MELCSQSRGGGSFSVKLAKALSTLRYSPSVSIVHLFTAKFYVSLLLLGSMEAAANSDLSGGSIESSTSLSIDSNSPLYMHPSDNPGAMLVPVQFTGIGYQSWRHSVLRSVFVKNKLGFISGDCPRPQADIDNGNDAMTLLYLGF</sequence>
<reference evidence="2 3" key="1">
    <citation type="journal article" date="2021" name="bioRxiv">
        <title>Chromosome-scale and haplotype-resolved genome assembly of a tetraploid potato cultivar.</title>
        <authorList>
            <person name="Sun H."/>
            <person name="Jiao W.-B."/>
            <person name="Krause K."/>
            <person name="Campoy J.A."/>
            <person name="Goel M."/>
            <person name="Folz-Donahue K."/>
            <person name="Kukat C."/>
            <person name="Huettel B."/>
            <person name="Schneeberger K."/>
        </authorList>
    </citation>
    <scope>NUCLEOTIDE SEQUENCE [LARGE SCALE GENOMIC DNA]</scope>
    <source>
        <strain evidence="2">SolTubOtavaFocal</strain>
        <tissue evidence="2">Leaves</tissue>
    </source>
</reference>
<organism evidence="2 3">
    <name type="scientific">Solanum tuberosum</name>
    <name type="common">Potato</name>
    <dbReference type="NCBI Taxonomy" id="4113"/>
    <lineage>
        <taxon>Eukaryota</taxon>
        <taxon>Viridiplantae</taxon>
        <taxon>Streptophyta</taxon>
        <taxon>Embryophyta</taxon>
        <taxon>Tracheophyta</taxon>
        <taxon>Spermatophyta</taxon>
        <taxon>Magnoliopsida</taxon>
        <taxon>eudicotyledons</taxon>
        <taxon>Gunneridae</taxon>
        <taxon>Pentapetalae</taxon>
        <taxon>asterids</taxon>
        <taxon>lamiids</taxon>
        <taxon>Solanales</taxon>
        <taxon>Solanaceae</taxon>
        <taxon>Solanoideae</taxon>
        <taxon>Solaneae</taxon>
        <taxon>Solanum</taxon>
    </lineage>
</organism>
<keyword evidence="3" id="KW-1185">Reference proteome</keyword>
<comment type="caution">
    <text evidence="2">The sequence shown here is derived from an EMBL/GenBank/DDBJ whole genome shotgun (WGS) entry which is preliminary data.</text>
</comment>
<dbReference type="Pfam" id="PF14244">
    <property type="entry name" value="Retrotran_gag_3"/>
    <property type="match status" value="1"/>
</dbReference>
<feature type="domain" description="Retrotransposon Copia-like N-terminal" evidence="1">
    <location>
        <begin position="80"/>
        <end position="126"/>
    </location>
</feature>
<gene>
    <name evidence="2" type="ORF">KY290_013946</name>
</gene>
<evidence type="ECO:0000313" key="3">
    <source>
        <dbReference type="Proteomes" id="UP000826656"/>
    </source>
</evidence>
<name>A0ABQ7VQB1_SOLTU</name>
<dbReference type="PANTHER" id="PTHR37610">
    <property type="entry name" value="CCHC-TYPE DOMAIN-CONTAINING PROTEIN"/>
    <property type="match status" value="1"/>
</dbReference>
<dbReference type="PANTHER" id="PTHR37610:SF40">
    <property type="entry name" value="OS01G0909600 PROTEIN"/>
    <property type="match status" value="1"/>
</dbReference>
<evidence type="ECO:0000259" key="1">
    <source>
        <dbReference type="Pfam" id="PF14244"/>
    </source>
</evidence>
<protein>
    <recommendedName>
        <fullName evidence="1">Retrotransposon Copia-like N-terminal domain-containing protein</fullName>
    </recommendedName>
</protein>
<accession>A0ABQ7VQB1</accession>
<dbReference type="InterPro" id="IPR029472">
    <property type="entry name" value="Copia-like_N"/>
</dbReference>